<protein>
    <submittedName>
        <fullName evidence="2">Uncharacterized protein</fullName>
    </submittedName>
</protein>
<organism evidence="2 3">
    <name type="scientific">Streptomyces guryensis</name>
    <dbReference type="NCBI Taxonomy" id="2886947"/>
    <lineage>
        <taxon>Bacteria</taxon>
        <taxon>Bacillati</taxon>
        <taxon>Actinomycetota</taxon>
        <taxon>Actinomycetes</taxon>
        <taxon>Kitasatosporales</taxon>
        <taxon>Streptomycetaceae</taxon>
        <taxon>Streptomyces</taxon>
    </lineage>
</organism>
<evidence type="ECO:0000256" key="1">
    <source>
        <dbReference type="SAM" id="MobiDB-lite"/>
    </source>
</evidence>
<proteinExistence type="predicted"/>
<feature type="compositionally biased region" description="Basic and acidic residues" evidence="1">
    <location>
        <begin position="9"/>
        <end position="23"/>
    </location>
</feature>
<dbReference type="RefSeq" id="WP_232654690.1">
    <property type="nucleotide sequence ID" value="NZ_JAJSBI010000031.1"/>
</dbReference>
<gene>
    <name evidence="2" type="ORF">LJ657_40475</name>
</gene>
<evidence type="ECO:0000313" key="3">
    <source>
        <dbReference type="Proteomes" id="UP001108029"/>
    </source>
</evidence>
<keyword evidence="3" id="KW-1185">Reference proteome</keyword>
<evidence type="ECO:0000313" key="2">
    <source>
        <dbReference type="EMBL" id="MCD9879747.1"/>
    </source>
</evidence>
<dbReference type="AlphaFoldDB" id="A0A9Q3ZCL6"/>
<comment type="caution">
    <text evidence="2">The sequence shown here is derived from an EMBL/GenBank/DDBJ whole genome shotgun (WGS) entry which is preliminary data.</text>
</comment>
<name>A0A9Q3ZCL6_9ACTN</name>
<dbReference type="EMBL" id="JAJSBI010000031">
    <property type="protein sequence ID" value="MCD9879747.1"/>
    <property type="molecule type" value="Genomic_DNA"/>
</dbReference>
<dbReference type="Proteomes" id="UP001108029">
    <property type="component" value="Unassembled WGS sequence"/>
</dbReference>
<sequence length="55" mass="6185">MPATPRWTNDGEGRGAGHMAGQRDQRAQVFGSSFWWMLCRRAIFHSAPLGDPRGR</sequence>
<feature type="region of interest" description="Disordered" evidence="1">
    <location>
        <begin position="1"/>
        <end position="23"/>
    </location>
</feature>
<accession>A0A9Q3ZCL6</accession>
<reference evidence="2" key="1">
    <citation type="submission" date="2021-12" db="EMBL/GenBank/DDBJ databases">
        <authorList>
            <person name="Lee J.-H."/>
            <person name="Kim S.-B."/>
        </authorList>
    </citation>
    <scope>NUCLEOTIDE SEQUENCE</scope>
    <source>
        <strain evidence="2">NR30</strain>
    </source>
</reference>